<comment type="pathway">
    <text evidence="5">Carbohydrate biosynthesis; dTDP-L-rhamnose biosynthesis.</text>
</comment>
<dbReference type="SUPFAM" id="SSF51182">
    <property type="entry name" value="RmlC-like cupins"/>
    <property type="match status" value="1"/>
</dbReference>
<dbReference type="InterPro" id="IPR029903">
    <property type="entry name" value="RmlD-like-bd"/>
</dbReference>
<dbReference type="RefSeq" id="WP_204468907.1">
    <property type="nucleotide sequence ID" value="NZ_JACLYU010000009.1"/>
</dbReference>
<dbReference type="SUPFAM" id="SSF51735">
    <property type="entry name" value="NAD(P)-binding Rossmann-fold domains"/>
    <property type="match status" value="1"/>
</dbReference>
<proteinExistence type="inferred from homology"/>
<dbReference type="CDD" id="cd05254">
    <property type="entry name" value="dTDP_HR_like_SDR_e"/>
    <property type="match status" value="1"/>
</dbReference>
<evidence type="ECO:0000313" key="8">
    <source>
        <dbReference type="Proteomes" id="UP000718821"/>
    </source>
</evidence>
<accession>A0A938X042</accession>
<keyword evidence="8" id="KW-1185">Reference proteome</keyword>
<evidence type="ECO:0000256" key="2">
    <source>
        <dbReference type="ARBA" id="ARBA00010944"/>
    </source>
</evidence>
<dbReference type="PANTHER" id="PTHR10491">
    <property type="entry name" value="DTDP-4-DEHYDRORHAMNOSE REDUCTASE"/>
    <property type="match status" value="1"/>
</dbReference>
<dbReference type="Proteomes" id="UP000718821">
    <property type="component" value="Unassembled WGS sequence"/>
</dbReference>
<reference evidence="7" key="1">
    <citation type="submission" date="2020-08" db="EMBL/GenBank/DDBJ databases">
        <authorList>
            <person name="Cejkova D."/>
            <person name="Kubasova T."/>
            <person name="Jahodarova E."/>
            <person name="Rychlik I."/>
        </authorList>
    </citation>
    <scope>NUCLEOTIDE SEQUENCE</scope>
    <source>
        <strain evidence="7">An836</strain>
    </source>
</reference>
<evidence type="ECO:0000256" key="3">
    <source>
        <dbReference type="PIRSR" id="PIRSR600888-1"/>
    </source>
</evidence>
<dbReference type="InterPro" id="IPR000888">
    <property type="entry name" value="RmlC-like"/>
</dbReference>
<feature type="site" description="Participates in a stacking interaction with the thymidine ring of dTDP-4-oxo-6-deoxyglucose" evidence="4">
    <location>
        <position position="138"/>
    </location>
</feature>
<reference evidence="7" key="2">
    <citation type="journal article" date="2021" name="Sci. Rep.">
        <title>The distribution of antibiotic resistance genes in chicken gut microbiota commensals.</title>
        <authorList>
            <person name="Juricova H."/>
            <person name="Matiasovicova J."/>
            <person name="Kubasova T."/>
            <person name="Cejkova D."/>
            <person name="Rychlik I."/>
        </authorList>
    </citation>
    <scope>NUCLEOTIDE SEQUENCE</scope>
    <source>
        <strain evidence="7">An836</strain>
    </source>
</reference>
<dbReference type="Gene3D" id="3.90.25.10">
    <property type="entry name" value="UDP-galactose 4-epimerase, domain 1"/>
    <property type="match status" value="1"/>
</dbReference>
<dbReference type="PANTHER" id="PTHR10491:SF4">
    <property type="entry name" value="METHIONINE ADENOSYLTRANSFERASE 2 SUBUNIT BETA"/>
    <property type="match status" value="1"/>
</dbReference>
<organism evidence="7 8">
    <name type="scientific">Bifidobacterium pullorum subsp. saeculare</name>
    <dbReference type="NCBI Taxonomy" id="78257"/>
    <lineage>
        <taxon>Bacteria</taxon>
        <taxon>Bacillati</taxon>
        <taxon>Actinomycetota</taxon>
        <taxon>Actinomycetes</taxon>
        <taxon>Bifidobacteriales</taxon>
        <taxon>Bifidobacteriaceae</taxon>
        <taxon>Bifidobacterium</taxon>
    </lineage>
</organism>
<dbReference type="GO" id="GO:0019305">
    <property type="term" value="P:dTDP-rhamnose biosynthetic process"/>
    <property type="evidence" value="ECO:0007669"/>
    <property type="project" value="TreeGrafter"/>
</dbReference>
<comment type="caution">
    <text evidence="7">The sequence shown here is derived from an EMBL/GenBank/DDBJ whole genome shotgun (WGS) entry which is preliminary data.</text>
</comment>
<evidence type="ECO:0000256" key="4">
    <source>
        <dbReference type="PIRSR" id="PIRSR600888-3"/>
    </source>
</evidence>
<dbReference type="InterPro" id="IPR036291">
    <property type="entry name" value="NAD(P)-bd_dom_sf"/>
</dbReference>
<dbReference type="EMBL" id="JACLYU010000009">
    <property type="protein sequence ID" value="MBM6699807.1"/>
    <property type="molecule type" value="Genomic_DNA"/>
</dbReference>
<feature type="active site" description="Proton acceptor" evidence="3">
    <location>
        <position position="69"/>
    </location>
</feature>
<dbReference type="AlphaFoldDB" id="A0A938X042"/>
<dbReference type="GO" id="GO:0005829">
    <property type="term" value="C:cytosol"/>
    <property type="evidence" value="ECO:0007669"/>
    <property type="project" value="TreeGrafter"/>
</dbReference>
<dbReference type="GO" id="GO:0008831">
    <property type="term" value="F:dTDP-4-dehydrorhamnose reductase activity"/>
    <property type="evidence" value="ECO:0007669"/>
    <property type="project" value="UniProtKB-EC"/>
</dbReference>
<gene>
    <name evidence="7" type="ORF">H7U32_05655</name>
</gene>
<dbReference type="Pfam" id="PF00908">
    <property type="entry name" value="dTDP_sugar_isom"/>
    <property type="match status" value="1"/>
</dbReference>
<dbReference type="InterPro" id="IPR011051">
    <property type="entry name" value="RmlC_Cupin_sf"/>
</dbReference>
<dbReference type="Gene3D" id="3.40.50.720">
    <property type="entry name" value="NAD(P)-binding Rossmann-like Domain"/>
    <property type="match status" value="1"/>
</dbReference>
<sequence length="473" mass="52669">MEFEKELKVTETNIPGLLVFDLPVHGDNRGWFKENWQRAKMTALGLPDFGPVQNNISFNAKRGVTRGIHAEPWDKYISVATGEIFGAWVDLRPGESFGQVYTTRLDPSRAIYVPRGVGNSFQALEDGTAYTYLVNAHWSLEQKKTYTFVNLADPELNIQWPIPLEESERSEADLHHPMLKDAKPMAPKRTLVTGCNGKLGRAVRAYAESHGLTGFEFHDNDTFDIADPVAYEGIDWDLYGTIINAGAYTAVDKAETPEGRKEAWRVNVEGVRRLAQVATAHHITLVHVSSDYVFDGILPMHQEDESFAPISVYGQTKAAGDALVNNVPNHYLLRSSWVIGEGHNFVTRMLTLAKDGGHAEAPSDQFGRLTFADDMAGAIFHLLDSRAPYGTYNMTGSGRVVSWHDIAREIFQAAGADPDTVVANSVEEYARNNHAALRPRNCSLNLSKIEATGYQPRDWEDSLKDYLSKEIGR</sequence>
<dbReference type="InterPro" id="IPR014710">
    <property type="entry name" value="RmlC-like_jellyroll"/>
</dbReference>
<comment type="similarity">
    <text evidence="2 5">Belongs to the dTDP-4-dehydrorhamnose reductase family.</text>
</comment>
<comment type="function">
    <text evidence="5">Catalyzes the reduction of dTDP-6-deoxy-L-lyxo-4-hexulose to yield dTDP-L-rhamnose.</text>
</comment>
<name>A0A938X042_9BIFI</name>
<dbReference type="Gene3D" id="2.60.120.10">
    <property type="entry name" value="Jelly Rolls"/>
    <property type="match status" value="1"/>
</dbReference>
<evidence type="ECO:0000256" key="1">
    <source>
        <dbReference type="ARBA" id="ARBA00010154"/>
    </source>
</evidence>
<keyword evidence="5" id="KW-0560">Oxidoreductase</keyword>
<dbReference type="InterPro" id="IPR005913">
    <property type="entry name" value="dTDP_dehydrorham_reduct"/>
</dbReference>
<dbReference type="Pfam" id="PF04321">
    <property type="entry name" value="RmlD_sub_bind"/>
    <property type="match status" value="1"/>
</dbReference>
<evidence type="ECO:0000256" key="5">
    <source>
        <dbReference type="RuleBase" id="RU364082"/>
    </source>
</evidence>
<comment type="similarity">
    <text evidence="1">Belongs to the dTDP-4-dehydrorhamnose 3,5-epimerase family.</text>
</comment>
<evidence type="ECO:0000259" key="6">
    <source>
        <dbReference type="Pfam" id="PF04321"/>
    </source>
</evidence>
<feature type="domain" description="RmlD-like substrate binding" evidence="6">
    <location>
        <begin position="189"/>
        <end position="469"/>
    </location>
</feature>
<dbReference type="GO" id="GO:0008830">
    <property type="term" value="F:dTDP-4-dehydrorhamnose 3,5-epimerase activity"/>
    <property type="evidence" value="ECO:0007669"/>
    <property type="project" value="InterPro"/>
</dbReference>
<protein>
    <recommendedName>
        <fullName evidence="5">dTDP-4-dehydrorhamnose reductase</fullName>
        <ecNumber evidence="5">1.1.1.133</ecNumber>
    </recommendedName>
</protein>
<evidence type="ECO:0000313" key="7">
    <source>
        <dbReference type="EMBL" id="MBM6699807.1"/>
    </source>
</evidence>
<dbReference type="CDD" id="cd00438">
    <property type="entry name" value="cupin_RmlC"/>
    <property type="match status" value="1"/>
</dbReference>
<feature type="active site" description="Proton donor" evidence="3">
    <location>
        <position position="132"/>
    </location>
</feature>
<dbReference type="EC" id="1.1.1.133" evidence="5"/>
<keyword evidence="5" id="KW-0521">NADP</keyword>